<organism evidence="1 2">
    <name type="scientific">Methylobacterium pseudosasicola</name>
    <dbReference type="NCBI Taxonomy" id="582667"/>
    <lineage>
        <taxon>Bacteria</taxon>
        <taxon>Pseudomonadati</taxon>
        <taxon>Pseudomonadota</taxon>
        <taxon>Alphaproteobacteria</taxon>
        <taxon>Hyphomicrobiales</taxon>
        <taxon>Methylobacteriaceae</taxon>
        <taxon>Methylobacterium</taxon>
    </lineage>
</organism>
<keyword evidence="2" id="KW-1185">Reference proteome</keyword>
<accession>A0A1I4SWE3</accession>
<evidence type="ECO:0000313" key="1">
    <source>
        <dbReference type="EMBL" id="SFM68660.1"/>
    </source>
</evidence>
<proteinExistence type="predicted"/>
<dbReference type="AlphaFoldDB" id="A0A1I4SWE3"/>
<gene>
    <name evidence="1" type="ORF">SAMN05192568_104623</name>
</gene>
<reference evidence="2" key="1">
    <citation type="submission" date="2016-10" db="EMBL/GenBank/DDBJ databases">
        <authorList>
            <person name="Varghese N."/>
            <person name="Submissions S."/>
        </authorList>
    </citation>
    <scope>NUCLEOTIDE SEQUENCE [LARGE SCALE GENOMIC DNA]</scope>
    <source>
        <strain evidence="2">BL36</strain>
    </source>
</reference>
<dbReference type="OrthoDB" id="7996229at2"/>
<sequence>MRPTAVSSKGNGPNVSPLDMLTAQIGRLLRHPAYRRESVVSSLLKRHLPGDAGYAWNGEAALRERLGRAGLDAASIDHLIRNTQAEIQRLRGPADA</sequence>
<name>A0A1I4SWE3_9HYPH</name>
<dbReference type="EMBL" id="FOTK01000046">
    <property type="protein sequence ID" value="SFM68660.1"/>
    <property type="molecule type" value="Genomic_DNA"/>
</dbReference>
<protein>
    <submittedName>
        <fullName evidence="1">Uncharacterized protein</fullName>
    </submittedName>
</protein>
<evidence type="ECO:0000313" key="2">
    <source>
        <dbReference type="Proteomes" id="UP000199048"/>
    </source>
</evidence>
<dbReference type="Proteomes" id="UP000199048">
    <property type="component" value="Unassembled WGS sequence"/>
</dbReference>